<feature type="compositionally biased region" description="Low complexity" evidence="1">
    <location>
        <begin position="131"/>
        <end position="155"/>
    </location>
</feature>
<dbReference type="RefSeq" id="WP_048193379.1">
    <property type="nucleotide sequence ID" value="NZ_CAAGSM010000002.1"/>
</dbReference>
<feature type="region of interest" description="Disordered" evidence="1">
    <location>
        <begin position="197"/>
        <end position="216"/>
    </location>
</feature>
<accession>A0A099T193</accession>
<sequence>MKEKLAELLTNIFTTSGHSVSESDTVDLIVEKNDHRTYILLTSQPDPAQIKNFADQINDGVGLYVTMQKMEPELYDYATHVGLITWDRDELSLQIGKAVIADLEGNATDLQLVAYDVDSNAMISDQHASRSTGFSGSFEVSSEISSPSTESSTPSAPQMPTQEEQDGFNIWATSPEMQQADTVGRYQETERSYMEAPVTATPEPQQSLWKAPTPVPQPVPSTLDLHTAPIKLEKERAAAMAKSEIGIPENIVLKFVPFWNYAYAVKAEHRFKNKVIDISGQGQGCLNALNGNKEELELHQVNDRVTLPDDNYEIKSKMIDQKEAESTLISNIIEEYTKDVRFNNVVGEAMISEHKMFKPSMDDIRFKIDLVYVPIWEVKGARNSVEINAYTQEILTNPVDDDVEFM</sequence>
<comment type="caution">
    <text evidence="2">The sequence shown here is derived from an EMBL/GenBank/DDBJ whole genome shotgun (WGS) entry which is preliminary data.</text>
</comment>
<reference evidence="2 3" key="1">
    <citation type="submission" date="2014-09" db="EMBL/GenBank/DDBJ databases">
        <title>Draft genome sequence of an obligately methylotrophic methanogen, Methanococcoides methylutens, isolated from marine sediment.</title>
        <authorList>
            <person name="Guan Y."/>
            <person name="Ngugi D.K."/>
            <person name="Blom J."/>
            <person name="Ali S."/>
            <person name="Ferry J.G."/>
            <person name="Stingl U."/>
        </authorList>
    </citation>
    <scope>NUCLEOTIDE SEQUENCE [LARGE SCALE GENOMIC DNA]</scope>
    <source>
        <strain evidence="2 3">DSM 2657</strain>
    </source>
</reference>
<evidence type="ECO:0000313" key="3">
    <source>
        <dbReference type="Proteomes" id="UP000029859"/>
    </source>
</evidence>
<evidence type="ECO:0000313" key="2">
    <source>
        <dbReference type="EMBL" id="KGK98945.1"/>
    </source>
</evidence>
<keyword evidence="3" id="KW-1185">Reference proteome</keyword>
<protein>
    <submittedName>
        <fullName evidence="2">Uncharacterized protein</fullName>
    </submittedName>
</protein>
<gene>
    <name evidence="2" type="ORF">LI82_02560</name>
</gene>
<dbReference type="EMBL" id="JRHO01000009">
    <property type="protein sequence ID" value="KGK98945.1"/>
    <property type="molecule type" value="Genomic_DNA"/>
</dbReference>
<dbReference type="Proteomes" id="UP000029859">
    <property type="component" value="Unassembled WGS sequence"/>
</dbReference>
<dbReference type="OrthoDB" id="147087at2157"/>
<evidence type="ECO:0000256" key="1">
    <source>
        <dbReference type="SAM" id="MobiDB-lite"/>
    </source>
</evidence>
<name>A0A099T193_METMT</name>
<organism evidence="2 3">
    <name type="scientific">Methanococcoides methylutens</name>
    <dbReference type="NCBI Taxonomy" id="2226"/>
    <lineage>
        <taxon>Archaea</taxon>
        <taxon>Methanobacteriati</taxon>
        <taxon>Methanobacteriota</taxon>
        <taxon>Stenosarchaea group</taxon>
        <taxon>Methanomicrobia</taxon>
        <taxon>Methanosarcinales</taxon>
        <taxon>Methanosarcinaceae</taxon>
        <taxon>Methanococcoides</taxon>
    </lineage>
</organism>
<feature type="region of interest" description="Disordered" evidence="1">
    <location>
        <begin position="127"/>
        <end position="162"/>
    </location>
</feature>
<dbReference type="AlphaFoldDB" id="A0A099T193"/>
<proteinExistence type="predicted"/>